<proteinExistence type="predicted"/>
<comment type="caution">
    <text evidence="2">The sequence shown here is derived from an EMBL/GenBank/DDBJ whole genome shotgun (WGS) entry which is preliminary data.</text>
</comment>
<dbReference type="InterPro" id="IPR004518">
    <property type="entry name" value="MazG-like_dom"/>
</dbReference>
<dbReference type="Gene3D" id="1.10.287.1080">
    <property type="entry name" value="MazG-like"/>
    <property type="match status" value="1"/>
</dbReference>
<evidence type="ECO:0000313" key="2">
    <source>
        <dbReference type="EMBL" id="KAA6322411.1"/>
    </source>
</evidence>
<protein>
    <recommendedName>
        <fullName evidence="1">NTP pyrophosphohydrolase MazG-like domain-containing protein</fullName>
    </recommendedName>
</protein>
<dbReference type="PANTHER" id="PTHR46523:SF1">
    <property type="entry name" value="DCTP PYROPHOSPHATASE 1"/>
    <property type="match status" value="1"/>
</dbReference>
<gene>
    <name evidence="2" type="ORF">EZS27_028040</name>
</gene>
<dbReference type="GO" id="GO:0005829">
    <property type="term" value="C:cytosol"/>
    <property type="evidence" value="ECO:0007669"/>
    <property type="project" value="TreeGrafter"/>
</dbReference>
<dbReference type="GO" id="GO:0047840">
    <property type="term" value="F:dCTP diphosphatase activity"/>
    <property type="evidence" value="ECO:0007669"/>
    <property type="project" value="TreeGrafter"/>
</dbReference>
<dbReference type="GO" id="GO:0006253">
    <property type="term" value="P:dCTP catabolic process"/>
    <property type="evidence" value="ECO:0007669"/>
    <property type="project" value="TreeGrafter"/>
</dbReference>
<dbReference type="PANTHER" id="PTHR46523">
    <property type="entry name" value="DCTP PYROPHOSPHATASE 1"/>
    <property type="match status" value="1"/>
</dbReference>
<dbReference type="GO" id="GO:0042262">
    <property type="term" value="P:DNA protection"/>
    <property type="evidence" value="ECO:0007669"/>
    <property type="project" value="TreeGrafter"/>
</dbReference>
<dbReference type="Pfam" id="PF03819">
    <property type="entry name" value="MazG"/>
    <property type="match status" value="1"/>
</dbReference>
<sequence length="116" mass="14129">MELSAILKIQKDFDSQHKINFNWDEHITEDNLLQLQFLMIALMGEVGEMANYIKKIVRGDMKYEQQKNHISEELVDIFIYVIKLTYQMDIDLESEYFKKLEFNKIRFNEFNNHERF</sequence>
<dbReference type="EMBL" id="SNRY01003052">
    <property type="protein sequence ID" value="KAA6322411.1"/>
    <property type="molecule type" value="Genomic_DNA"/>
</dbReference>
<reference evidence="2" key="1">
    <citation type="submission" date="2019-03" db="EMBL/GenBank/DDBJ databases">
        <title>Single cell metagenomics reveals metabolic interactions within the superorganism composed of flagellate Streblomastix strix and complex community of Bacteroidetes bacteria on its surface.</title>
        <authorList>
            <person name="Treitli S.C."/>
            <person name="Kolisko M."/>
            <person name="Husnik F."/>
            <person name="Keeling P."/>
            <person name="Hampl V."/>
        </authorList>
    </citation>
    <scope>NUCLEOTIDE SEQUENCE</scope>
    <source>
        <strain evidence="2">STM</strain>
    </source>
</reference>
<dbReference type="AlphaFoldDB" id="A0A5J4QN45"/>
<accession>A0A5J4QN45</accession>
<dbReference type="InterPro" id="IPR052555">
    <property type="entry name" value="dCTP_Pyrophosphatase"/>
</dbReference>
<feature type="domain" description="NTP pyrophosphohydrolase MazG-like" evidence="1">
    <location>
        <begin position="37"/>
        <end position="94"/>
    </location>
</feature>
<name>A0A5J4QN45_9ZZZZ</name>
<dbReference type="SUPFAM" id="SSF101386">
    <property type="entry name" value="all-alpha NTP pyrophosphatases"/>
    <property type="match status" value="1"/>
</dbReference>
<organism evidence="2">
    <name type="scientific">termite gut metagenome</name>
    <dbReference type="NCBI Taxonomy" id="433724"/>
    <lineage>
        <taxon>unclassified sequences</taxon>
        <taxon>metagenomes</taxon>
        <taxon>organismal metagenomes</taxon>
    </lineage>
</organism>
<evidence type="ECO:0000259" key="1">
    <source>
        <dbReference type="Pfam" id="PF03819"/>
    </source>
</evidence>